<dbReference type="InterPro" id="IPR006527">
    <property type="entry name" value="F-box-assoc_dom_typ1"/>
</dbReference>
<dbReference type="Pfam" id="PF07734">
    <property type="entry name" value="FBA_1"/>
    <property type="match status" value="1"/>
</dbReference>
<dbReference type="PANTHER" id="PTHR31672">
    <property type="entry name" value="BNACNNG10540D PROTEIN"/>
    <property type="match status" value="1"/>
</dbReference>
<evidence type="ECO:0000313" key="3">
    <source>
        <dbReference type="Proteomes" id="UP001318860"/>
    </source>
</evidence>
<dbReference type="InterPro" id="IPR036047">
    <property type="entry name" value="F-box-like_dom_sf"/>
</dbReference>
<feature type="domain" description="F-box" evidence="1">
    <location>
        <begin position="26"/>
        <end position="65"/>
    </location>
</feature>
<dbReference type="Pfam" id="PF00646">
    <property type="entry name" value="F-box"/>
    <property type="match status" value="1"/>
</dbReference>
<evidence type="ECO:0000259" key="1">
    <source>
        <dbReference type="SMART" id="SM00256"/>
    </source>
</evidence>
<dbReference type="NCBIfam" id="TIGR01640">
    <property type="entry name" value="F_box_assoc_1"/>
    <property type="match status" value="1"/>
</dbReference>
<dbReference type="EMBL" id="JABTTQ020003382">
    <property type="protein sequence ID" value="KAK6117993.1"/>
    <property type="molecule type" value="Genomic_DNA"/>
</dbReference>
<comment type="caution">
    <text evidence="2">The sequence shown here is derived from an EMBL/GenBank/DDBJ whole genome shotgun (WGS) entry which is preliminary data.</text>
</comment>
<dbReference type="CDD" id="cd22157">
    <property type="entry name" value="F-box_AtFBW1-like"/>
    <property type="match status" value="1"/>
</dbReference>
<protein>
    <recommendedName>
        <fullName evidence="1">F-box domain-containing protein</fullName>
    </recommendedName>
</protein>
<name>A0ABR0U6C0_REHGL</name>
<proteinExistence type="predicted"/>
<accession>A0ABR0U6C0</accession>
<evidence type="ECO:0000313" key="2">
    <source>
        <dbReference type="EMBL" id="KAK6117993.1"/>
    </source>
</evidence>
<dbReference type="Gene3D" id="1.20.1280.50">
    <property type="match status" value="1"/>
</dbReference>
<dbReference type="SUPFAM" id="SSF81383">
    <property type="entry name" value="F-box domain"/>
    <property type="match status" value="1"/>
</dbReference>
<organism evidence="2 3">
    <name type="scientific">Rehmannia glutinosa</name>
    <name type="common">Chinese foxglove</name>
    <dbReference type="NCBI Taxonomy" id="99300"/>
    <lineage>
        <taxon>Eukaryota</taxon>
        <taxon>Viridiplantae</taxon>
        <taxon>Streptophyta</taxon>
        <taxon>Embryophyta</taxon>
        <taxon>Tracheophyta</taxon>
        <taxon>Spermatophyta</taxon>
        <taxon>Magnoliopsida</taxon>
        <taxon>eudicotyledons</taxon>
        <taxon>Gunneridae</taxon>
        <taxon>Pentapetalae</taxon>
        <taxon>asterids</taxon>
        <taxon>lamiids</taxon>
        <taxon>Lamiales</taxon>
        <taxon>Orobanchaceae</taxon>
        <taxon>Rehmannieae</taxon>
        <taxon>Rehmannia</taxon>
    </lineage>
</organism>
<dbReference type="SMART" id="SM00256">
    <property type="entry name" value="FBOX"/>
    <property type="match status" value="1"/>
</dbReference>
<dbReference type="InterPro" id="IPR001810">
    <property type="entry name" value="F-box_dom"/>
</dbReference>
<dbReference type="Proteomes" id="UP001318860">
    <property type="component" value="Unassembled WGS sequence"/>
</dbReference>
<keyword evidence="3" id="KW-1185">Reference proteome</keyword>
<dbReference type="PANTHER" id="PTHR31672:SF13">
    <property type="entry name" value="F-BOX PROTEIN CPR30-LIKE"/>
    <property type="match status" value="1"/>
</dbReference>
<dbReference type="InterPro" id="IPR017451">
    <property type="entry name" value="F-box-assoc_interact_dom"/>
</dbReference>
<sequence length="265" mass="29645">MTPIRTESPEKIKEPIAANAMANCVLHDDIMLCILARLPVKSILRFRSVCKPWCELFSTPHFVKMHHGQFSSDPKNQSFIICSKTAKFCTTASLLNIESNEKKPTIIDYPYPYINNRPKSIVGCYNGLICLNDCGITMWNPAMNLSKSIQLSNAYFGGFERVSLGFGYDAKGADFKVVRIVNFLEMSIAGVEVYSVNSDSWRTIEVDFQFRVLRTTCDVIVNGNPYWLAKSDHGEVLVCFDVTKLVFKIVSLSSLSLKEGGVTIG</sequence>
<dbReference type="InterPro" id="IPR050796">
    <property type="entry name" value="SCF_F-box_component"/>
</dbReference>
<reference evidence="2 3" key="1">
    <citation type="journal article" date="2021" name="Comput. Struct. Biotechnol. J.">
        <title>De novo genome assembly of the potent medicinal plant Rehmannia glutinosa using nanopore technology.</title>
        <authorList>
            <person name="Ma L."/>
            <person name="Dong C."/>
            <person name="Song C."/>
            <person name="Wang X."/>
            <person name="Zheng X."/>
            <person name="Niu Y."/>
            <person name="Chen S."/>
            <person name="Feng W."/>
        </authorList>
    </citation>
    <scope>NUCLEOTIDE SEQUENCE [LARGE SCALE GENOMIC DNA]</scope>
    <source>
        <strain evidence="2">DH-2019</strain>
    </source>
</reference>
<gene>
    <name evidence="2" type="ORF">DH2020_048265</name>
</gene>